<organism evidence="4 5">
    <name type="scientific">Sporolactobacillus spathodeae</name>
    <dbReference type="NCBI Taxonomy" id="1465502"/>
    <lineage>
        <taxon>Bacteria</taxon>
        <taxon>Bacillati</taxon>
        <taxon>Bacillota</taxon>
        <taxon>Bacilli</taxon>
        <taxon>Bacillales</taxon>
        <taxon>Sporolactobacillaceae</taxon>
        <taxon>Sporolactobacillus</taxon>
    </lineage>
</organism>
<dbReference type="Proteomes" id="UP000823201">
    <property type="component" value="Unassembled WGS sequence"/>
</dbReference>
<feature type="region of interest" description="Disordered" evidence="2">
    <location>
        <begin position="76"/>
        <end position="95"/>
    </location>
</feature>
<dbReference type="Gene3D" id="3.40.1440.10">
    <property type="entry name" value="GIY-YIG endonuclease"/>
    <property type="match status" value="1"/>
</dbReference>
<dbReference type="InterPro" id="IPR000305">
    <property type="entry name" value="GIY-YIG_endonuc"/>
</dbReference>
<dbReference type="PANTHER" id="PTHR34477">
    <property type="entry name" value="UPF0213 PROTEIN YHBQ"/>
    <property type="match status" value="1"/>
</dbReference>
<dbReference type="RefSeq" id="WP_205007362.1">
    <property type="nucleotide sequence ID" value="NZ_CBCRXA010000019.1"/>
</dbReference>
<gene>
    <name evidence="4" type="ORF">JOC27_002272</name>
</gene>
<feature type="domain" description="GIY-YIG" evidence="3">
    <location>
        <begin position="2"/>
        <end position="77"/>
    </location>
</feature>
<keyword evidence="4" id="KW-0540">Nuclease</keyword>
<evidence type="ECO:0000259" key="3">
    <source>
        <dbReference type="PROSITE" id="PS50164"/>
    </source>
</evidence>
<keyword evidence="5" id="KW-1185">Reference proteome</keyword>
<dbReference type="GO" id="GO:0004519">
    <property type="term" value="F:endonuclease activity"/>
    <property type="evidence" value="ECO:0007669"/>
    <property type="project" value="UniProtKB-KW"/>
</dbReference>
<dbReference type="CDD" id="cd10456">
    <property type="entry name" value="GIY-YIG_UPF0213"/>
    <property type="match status" value="1"/>
</dbReference>
<name>A0ABS2QCC6_9BACL</name>
<evidence type="ECO:0000256" key="2">
    <source>
        <dbReference type="SAM" id="MobiDB-lite"/>
    </source>
</evidence>
<evidence type="ECO:0000313" key="5">
    <source>
        <dbReference type="Proteomes" id="UP000823201"/>
    </source>
</evidence>
<dbReference type="PANTHER" id="PTHR34477:SF1">
    <property type="entry name" value="UPF0213 PROTEIN YHBQ"/>
    <property type="match status" value="1"/>
</dbReference>
<keyword evidence="4" id="KW-0255">Endonuclease</keyword>
<feature type="compositionally biased region" description="Basic and acidic residues" evidence="2">
    <location>
        <begin position="76"/>
        <end position="87"/>
    </location>
</feature>
<proteinExistence type="inferred from homology"/>
<accession>A0ABS2QCC6</accession>
<dbReference type="Pfam" id="PF01541">
    <property type="entry name" value="GIY-YIG"/>
    <property type="match status" value="1"/>
</dbReference>
<dbReference type="PROSITE" id="PS50164">
    <property type="entry name" value="GIY_YIG"/>
    <property type="match status" value="1"/>
</dbReference>
<dbReference type="EMBL" id="JAFBEV010000024">
    <property type="protein sequence ID" value="MBM7658809.1"/>
    <property type="molecule type" value="Genomic_DNA"/>
</dbReference>
<dbReference type="InterPro" id="IPR035901">
    <property type="entry name" value="GIY-YIG_endonuc_sf"/>
</dbReference>
<evidence type="ECO:0000256" key="1">
    <source>
        <dbReference type="ARBA" id="ARBA00007435"/>
    </source>
</evidence>
<protein>
    <submittedName>
        <fullName evidence="4">Endonuclease</fullName>
    </submittedName>
</protein>
<dbReference type="InterPro" id="IPR050190">
    <property type="entry name" value="UPF0213_domain"/>
</dbReference>
<dbReference type="SUPFAM" id="SSF82771">
    <property type="entry name" value="GIY-YIG endonuclease"/>
    <property type="match status" value="1"/>
</dbReference>
<reference evidence="4 5" key="1">
    <citation type="submission" date="2021-01" db="EMBL/GenBank/DDBJ databases">
        <title>Genomic Encyclopedia of Type Strains, Phase IV (KMG-IV): sequencing the most valuable type-strain genomes for metagenomic binning, comparative biology and taxonomic classification.</title>
        <authorList>
            <person name="Goeker M."/>
        </authorList>
    </citation>
    <scope>NUCLEOTIDE SEQUENCE [LARGE SCALE GENOMIC DNA]</scope>
    <source>
        <strain evidence="4 5">DSM 100968</strain>
    </source>
</reference>
<sequence>MKSFSVYILECADGSYYTGYAADVEARFARHVRGKGAKYTRSHRPLRIVYKETLEDKSAAMHREWLIKQMTRKQKEQLIQGDDRNLGTEKLSGNE</sequence>
<comment type="similarity">
    <text evidence="1">Belongs to the UPF0213 family.</text>
</comment>
<keyword evidence="4" id="KW-0378">Hydrolase</keyword>
<evidence type="ECO:0000313" key="4">
    <source>
        <dbReference type="EMBL" id="MBM7658809.1"/>
    </source>
</evidence>
<comment type="caution">
    <text evidence="4">The sequence shown here is derived from an EMBL/GenBank/DDBJ whole genome shotgun (WGS) entry which is preliminary data.</text>
</comment>